<dbReference type="RefSeq" id="WP_254157824.1">
    <property type="nucleotide sequence ID" value="NZ_JAHESD010000118.1"/>
</dbReference>
<protein>
    <submittedName>
        <fullName evidence="1">Uncharacterized protein</fullName>
    </submittedName>
</protein>
<sequence>MKKGISELLFQGFLGDIKTGSDINGFKCRDLEQYQVQDGDIPSLFKFNYDKGEYDISCLNGIIIGISIKFDIDLDALHKVEIEEKKFDLGYKANFVDFAMFLNQINVQWEFDKIDTGQKSIGMLLPSKTKVMYSFEKDFFGFYQVVNFNLQLYNSIRASNSPDLF</sequence>
<evidence type="ECO:0000313" key="1">
    <source>
        <dbReference type="EMBL" id="MBT1706466.1"/>
    </source>
</evidence>
<gene>
    <name evidence="1" type="ORF">KK060_24545</name>
</gene>
<organism evidence="1 2">
    <name type="scientific">Chryseosolibacter indicus</name>
    <dbReference type="NCBI Taxonomy" id="2782351"/>
    <lineage>
        <taxon>Bacteria</taxon>
        <taxon>Pseudomonadati</taxon>
        <taxon>Bacteroidota</taxon>
        <taxon>Cytophagia</taxon>
        <taxon>Cytophagales</taxon>
        <taxon>Chryseotaleaceae</taxon>
        <taxon>Chryseosolibacter</taxon>
    </lineage>
</organism>
<dbReference type="Proteomes" id="UP000772618">
    <property type="component" value="Unassembled WGS sequence"/>
</dbReference>
<keyword evidence="2" id="KW-1185">Reference proteome</keyword>
<evidence type="ECO:0000313" key="2">
    <source>
        <dbReference type="Proteomes" id="UP000772618"/>
    </source>
</evidence>
<accession>A0ABS5VZ00</accession>
<name>A0ABS5VZ00_9BACT</name>
<proteinExistence type="predicted"/>
<comment type="caution">
    <text evidence="1">The sequence shown here is derived from an EMBL/GenBank/DDBJ whole genome shotgun (WGS) entry which is preliminary data.</text>
</comment>
<reference evidence="1 2" key="1">
    <citation type="submission" date="2021-05" db="EMBL/GenBank/DDBJ databases">
        <title>A Polyphasic approach of four new species of the genus Ohtaekwangia: Ohtaekwangia histidinii sp. nov., Ohtaekwangia cretensis sp. nov., Ohtaekwangia indiensis sp. nov., Ohtaekwangia reichenbachii sp. nov. from diverse environment.</title>
        <authorList>
            <person name="Octaviana S."/>
        </authorList>
    </citation>
    <scope>NUCLEOTIDE SEQUENCE [LARGE SCALE GENOMIC DNA]</scope>
    <source>
        <strain evidence="1 2">PWU20</strain>
    </source>
</reference>
<dbReference type="EMBL" id="JAHESD010000118">
    <property type="protein sequence ID" value="MBT1706466.1"/>
    <property type="molecule type" value="Genomic_DNA"/>
</dbReference>